<keyword evidence="2" id="KW-0813">Transport</keyword>
<accession>A0A2G8JVX5</accession>
<evidence type="ECO:0000313" key="11">
    <source>
        <dbReference type="EMBL" id="PIK39880.1"/>
    </source>
</evidence>
<protein>
    <submittedName>
        <fullName evidence="11">Putative proton-coupled folate transporter</fullName>
    </submittedName>
</protein>
<dbReference type="SUPFAM" id="SSF50156">
    <property type="entry name" value="PDZ domain-like"/>
    <property type="match status" value="1"/>
</dbReference>
<keyword evidence="8" id="KW-0325">Glycoprotein</keyword>
<dbReference type="EMBL" id="MRZV01001190">
    <property type="protein sequence ID" value="PIK39880.1"/>
    <property type="molecule type" value="Genomic_DNA"/>
</dbReference>
<evidence type="ECO:0000256" key="2">
    <source>
        <dbReference type="ARBA" id="ARBA00022448"/>
    </source>
</evidence>
<dbReference type="InterPro" id="IPR036259">
    <property type="entry name" value="MFS_trans_sf"/>
</dbReference>
<sequence>MGILKVKENRRHIKIILYMVVAFAMTGFGSGSFAVTVLYGMGAPLCLSPEDIGLFLFGSLMSAGVGSMIGGAILPFCLSTFGMMYVSYLSNQAAFVATALAKTEWYLLLGACLGAFRLLALPIVRTDLSKMVKPDEQGKERKSLLEVHDDHIIKVISALFLDQRRVGDIILSVSGTDLTDLRHTDAVKVLKASASAKSISFRIIEADENEGVTGVRYAPSWLTWLALPP</sequence>
<gene>
    <name evidence="11" type="ORF">BSL78_23272</name>
</gene>
<dbReference type="OrthoDB" id="3026777at2759"/>
<dbReference type="GO" id="GO:0016323">
    <property type="term" value="C:basolateral plasma membrane"/>
    <property type="evidence" value="ECO:0007669"/>
    <property type="project" value="UniProtKB-SubCell"/>
</dbReference>
<dbReference type="Proteomes" id="UP000230750">
    <property type="component" value="Unassembled WGS sequence"/>
</dbReference>
<proteinExistence type="predicted"/>
<evidence type="ECO:0000259" key="10">
    <source>
        <dbReference type="PROSITE" id="PS50106"/>
    </source>
</evidence>
<evidence type="ECO:0000256" key="8">
    <source>
        <dbReference type="ARBA" id="ARBA00023180"/>
    </source>
</evidence>
<keyword evidence="12" id="KW-1185">Reference proteome</keyword>
<keyword evidence="6 9" id="KW-1133">Transmembrane helix</keyword>
<evidence type="ECO:0000313" key="12">
    <source>
        <dbReference type="Proteomes" id="UP000230750"/>
    </source>
</evidence>
<dbReference type="Gene3D" id="2.30.42.10">
    <property type="match status" value="1"/>
</dbReference>
<keyword evidence="4 9" id="KW-0812">Transmembrane</keyword>
<feature type="transmembrane region" description="Helical" evidence="9">
    <location>
        <begin position="15"/>
        <end position="40"/>
    </location>
</feature>
<evidence type="ECO:0000256" key="1">
    <source>
        <dbReference type="ARBA" id="ARBA00004554"/>
    </source>
</evidence>
<dbReference type="InterPro" id="IPR001478">
    <property type="entry name" value="PDZ"/>
</dbReference>
<feature type="transmembrane region" description="Helical" evidence="9">
    <location>
        <begin position="52"/>
        <end position="74"/>
    </location>
</feature>
<evidence type="ECO:0000256" key="5">
    <source>
        <dbReference type="ARBA" id="ARBA00022847"/>
    </source>
</evidence>
<dbReference type="PANTHER" id="PTHR23507:SF2">
    <property type="entry name" value="PROTON-COUPLED FOLATE TRANSPORTER"/>
    <property type="match status" value="1"/>
</dbReference>
<dbReference type="PROSITE" id="PS50106">
    <property type="entry name" value="PDZ"/>
    <property type="match status" value="1"/>
</dbReference>
<comment type="caution">
    <text evidence="11">The sequence shown here is derived from an EMBL/GenBank/DDBJ whole genome shotgun (WGS) entry which is preliminary data.</text>
</comment>
<keyword evidence="7 9" id="KW-0472">Membrane</keyword>
<evidence type="ECO:0000256" key="6">
    <source>
        <dbReference type="ARBA" id="ARBA00022989"/>
    </source>
</evidence>
<keyword evidence="5" id="KW-0769">Symport</keyword>
<reference evidence="11 12" key="1">
    <citation type="journal article" date="2017" name="PLoS Biol.">
        <title>The sea cucumber genome provides insights into morphological evolution and visceral regeneration.</title>
        <authorList>
            <person name="Zhang X."/>
            <person name="Sun L."/>
            <person name="Yuan J."/>
            <person name="Sun Y."/>
            <person name="Gao Y."/>
            <person name="Zhang L."/>
            <person name="Li S."/>
            <person name="Dai H."/>
            <person name="Hamel J.F."/>
            <person name="Liu C."/>
            <person name="Yu Y."/>
            <person name="Liu S."/>
            <person name="Lin W."/>
            <person name="Guo K."/>
            <person name="Jin S."/>
            <person name="Xu P."/>
            <person name="Storey K.B."/>
            <person name="Huan P."/>
            <person name="Zhang T."/>
            <person name="Zhou Y."/>
            <person name="Zhang J."/>
            <person name="Lin C."/>
            <person name="Li X."/>
            <person name="Xing L."/>
            <person name="Huo D."/>
            <person name="Sun M."/>
            <person name="Wang L."/>
            <person name="Mercier A."/>
            <person name="Li F."/>
            <person name="Yang H."/>
            <person name="Xiang J."/>
        </authorList>
    </citation>
    <scope>NUCLEOTIDE SEQUENCE [LARGE SCALE GENOMIC DNA]</scope>
    <source>
        <strain evidence="11">Shaxun</strain>
        <tissue evidence="11">Muscle</tissue>
    </source>
</reference>
<keyword evidence="3" id="KW-1003">Cell membrane</keyword>
<comment type="subcellular location">
    <subcellularLocation>
        <location evidence="1">Basolateral cell membrane</location>
        <topology evidence="1">Multi-pass membrane protein</topology>
    </subcellularLocation>
</comment>
<evidence type="ECO:0000256" key="9">
    <source>
        <dbReference type="SAM" id="Phobius"/>
    </source>
</evidence>
<dbReference type="AlphaFoldDB" id="A0A2G8JVX5"/>
<feature type="domain" description="PDZ" evidence="10">
    <location>
        <begin position="165"/>
        <end position="205"/>
    </location>
</feature>
<evidence type="ECO:0000256" key="4">
    <source>
        <dbReference type="ARBA" id="ARBA00022692"/>
    </source>
</evidence>
<organism evidence="11 12">
    <name type="scientific">Stichopus japonicus</name>
    <name type="common">Sea cucumber</name>
    <dbReference type="NCBI Taxonomy" id="307972"/>
    <lineage>
        <taxon>Eukaryota</taxon>
        <taxon>Metazoa</taxon>
        <taxon>Echinodermata</taxon>
        <taxon>Eleutherozoa</taxon>
        <taxon>Echinozoa</taxon>
        <taxon>Holothuroidea</taxon>
        <taxon>Aspidochirotacea</taxon>
        <taxon>Aspidochirotida</taxon>
        <taxon>Stichopodidae</taxon>
        <taxon>Apostichopus</taxon>
    </lineage>
</organism>
<feature type="transmembrane region" description="Helical" evidence="9">
    <location>
        <begin position="105"/>
        <end position="124"/>
    </location>
</feature>
<dbReference type="SUPFAM" id="SSF103473">
    <property type="entry name" value="MFS general substrate transporter"/>
    <property type="match status" value="1"/>
</dbReference>
<dbReference type="GO" id="GO:0015293">
    <property type="term" value="F:symporter activity"/>
    <property type="evidence" value="ECO:0007669"/>
    <property type="project" value="UniProtKB-KW"/>
</dbReference>
<evidence type="ECO:0000256" key="7">
    <source>
        <dbReference type="ARBA" id="ARBA00023136"/>
    </source>
</evidence>
<name>A0A2G8JVX5_STIJA</name>
<dbReference type="PANTHER" id="PTHR23507">
    <property type="entry name" value="ZGC:174356"/>
    <property type="match status" value="1"/>
</dbReference>
<evidence type="ECO:0000256" key="3">
    <source>
        <dbReference type="ARBA" id="ARBA00022475"/>
    </source>
</evidence>
<dbReference type="InterPro" id="IPR036034">
    <property type="entry name" value="PDZ_sf"/>
</dbReference>